<proteinExistence type="predicted"/>
<evidence type="ECO:0000256" key="1">
    <source>
        <dbReference type="SAM" id="MobiDB-lite"/>
    </source>
</evidence>
<feature type="compositionally biased region" description="Polar residues" evidence="1">
    <location>
        <begin position="13"/>
        <end position="22"/>
    </location>
</feature>
<organism evidence="2">
    <name type="scientific">Anguilla anguilla</name>
    <name type="common">European freshwater eel</name>
    <name type="synonym">Muraena anguilla</name>
    <dbReference type="NCBI Taxonomy" id="7936"/>
    <lineage>
        <taxon>Eukaryota</taxon>
        <taxon>Metazoa</taxon>
        <taxon>Chordata</taxon>
        <taxon>Craniata</taxon>
        <taxon>Vertebrata</taxon>
        <taxon>Euteleostomi</taxon>
        <taxon>Actinopterygii</taxon>
        <taxon>Neopterygii</taxon>
        <taxon>Teleostei</taxon>
        <taxon>Anguilliformes</taxon>
        <taxon>Anguillidae</taxon>
        <taxon>Anguilla</taxon>
    </lineage>
</organism>
<name>A0A0E9U3V0_ANGAN</name>
<reference evidence="2" key="2">
    <citation type="journal article" date="2015" name="Fish Shellfish Immunol.">
        <title>Early steps in the European eel (Anguilla anguilla)-Vibrio vulnificus interaction in the gills: Role of the RtxA13 toxin.</title>
        <authorList>
            <person name="Callol A."/>
            <person name="Pajuelo D."/>
            <person name="Ebbesson L."/>
            <person name="Teles M."/>
            <person name="MacKenzie S."/>
            <person name="Amaro C."/>
        </authorList>
    </citation>
    <scope>NUCLEOTIDE SEQUENCE</scope>
</reference>
<dbReference type="AlphaFoldDB" id="A0A0E9U3V0"/>
<sequence>MDPVPGDLPSCLDSLQQSTPHSTARDLPSCRFSLQP</sequence>
<accession>A0A0E9U3V0</accession>
<dbReference type="EMBL" id="GBXM01048934">
    <property type="protein sequence ID" value="JAH59643.1"/>
    <property type="molecule type" value="Transcribed_RNA"/>
</dbReference>
<reference evidence="2" key="1">
    <citation type="submission" date="2014-11" db="EMBL/GenBank/DDBJ databases">
        <authorList>
            <person name="Amaro Gonzalez C."/>
        </authorList>
    </citation>
    <scope>NUCLEOTIDE SEQUENCE</scope>
</reference>
<feature type="region of interest" description="Disordered" evidence="1">
    <location>
        <begin position="1"/>
        <end position="36"/>
    </location>
</feature>
<evidence type="ECO:0000313" key="2">
    <source>
        <dbReference type="EMBL" id="JAH59643.1"/>
    </source>
</evidence>
<protein>
    <submittedName>
        <fullName evidence="2">Uncharacterized protein</fullName>
    </submittedName>
</protein>